<accession>A0A5A9X856</accession>
<keyword evidence="3" id="KW-1185">Reference proteome</keyword>
<evidence type="ECO:0000313" key="3">
    <source>
        <dbReference type="Proteomes" id="UP000324298"/>
    </source>
</evidence>
<keyword evidence="1" id="KW-0472">Membrane</keyword>
<dbReference type="RefSeq" id="WP_149308603.1">
    <property type="nucleotide sequence ID" value="NZ_SRSD01000009.1"/>
</dbReference>
<proteinExistence type="predicted"/>
<sequence>MDEIQSKYKKRKTLYLVLMAAMVVLAIVFRLTAVPGDQNANRSNLLKFASLAVIILVARNVFRCPQCEATLAQAFYSSLCQLRRCPKCRAMLKED</sequence>
<name>A0A5A9X856_9BACT</name>
<gene>
    <name evidence="2" type="ORF">ET418_14105</name>
</gene>
<keyword evidence="1" id="KW-1133">Transmembrane helix</keyword>
<dbReference type="OrthoDB" id="9849085at2"/>
<evidence type="ECO:0000313" key="2">
    <source>
        <dbReference type="EMBL" id="KAA0888984.1"/>
    </source>
</evidence>
<comment type="caution">
    <text evidence="2">The sequence shown here is derived from an EMBL/GenBank/DDBJ whole genome shotgun (WGS) entry which is preliminary data.</text>
</comment>
<feature type="transmembrane region" description="Helical" evidence="1">
    <location>
        <begin position="45"/>
        <end position="62"/>
    </location>
</feature>
<organism evidence="2 3">
    <name type="scientific">Oryzomonas rubra</name>
    <dbReference type="NCBI Taxonomy" id="2509454"/>
    <lineage>
        <taxon>Bacteria</taxon>
        <taxon>Pseudomonadati</taxon>
        <taxon>Thermodesulfobacteriota</taxon>
        <taxon>Desulfuromonadia</taxon>
        <taxon>Geobacterales</taxon>
        <taxon>Geobacteraceae</taxon>
        <taxon>Oryzomonas</taxon>
    </lineage>
</organism>
<feature type="transmembrane region" description="Helical" evidence="1">
    <location>
        <begin position="12"/>
        <end position="33"/>
    </location>
</feature>
<dbReference type="AlphaFoldDB" id="A0A5A9X856"/>
<protein>
    <submittedName>
        <fullName evidence="2">Uncharacterized protein</fullName>
    </submittedName>
</protein>
<dbReference type="Proteomes" id="UP000324298">
    <property type="component" value="Unassembled WGS sequence"/>
</dbReference>
<reference evidence="2 3" key="1">
    <citation type="submission" date="2019-04" db="EMBL/GenBank/DDBJ databases">
        <title>Geobacter ruber sp. nov., ferric-reducing bacteria isolated from paddy soil.</title>
        <authorList>
            <person name="Xu Z."/>
            <person name="Masuda Y."/>
            <person name="Itoh H."/>
            <person name="Senoo K."/>
        </authorList>
    </citation>
    <scope>NUCLEOTIDE SEQUENCE [LARGE SCALE GENOMIC DNA]</scope>
    <source>
        <strain evidence="2 3">Red88</strain>
    </source>
</reference>
<keyword evidence="1" id="KW-0812">Transmembrane</keyword>
<evidence type="ECO:0000256" key="1">
    <source>
        <dbReference type="SAM" id="Phobius"/>
    </source>
</evidence>
<dbReference type="EMBL" id="SRSD01000009">
    <property type="protein sequence ID" value="KAA0888984.1"/>
    <property type="molecule type" value="Genomic_DNA"/>
</dbReference>